<dbReference type="Gene3D" id="1.10.10.10">
    <property type="entry name" value="Winged helix-like DNA-binding domain superfamily/Winged helix DNA-binding domain"/>
    <property type="match status" value="1"/>
</dbReference>
<gene>
    <name evidence="6" type="ORF">GCM10011498_06120</name>
</gene>
<dbReference type="GO" id="GO:0003677">
    <property type="term" value="F:DNA binding"/>
    <property type="evidence" value="ECO:0007669"/>
    <property type="project" value="UniProtKB-KW"/>
</dbReference>
<comment type="caution">
    <text evidence="6">The sequence shown here is derived from an EMBL/GenBank/DDBJ whole genome shotgun (WGS) entry which is preliminary data.</text>
</comment>
<keyword evidence="2" id="KW-0805">Transcription regulation</keyword>
<name>A0A916QUR7_9RHOB</name>
<reference evidence="6" key="2">
    <citation type="submission" date="2020-09" db="EMBL/GenBank/DDBJ databases">
        <authorList>
            <person name="Sun Q."/>
            <person name="Zhou Y."/>
        </authorList>
    </citation>
    <scope>NUCLEOTIDE SEQUENCE</scope>
    <source>
        <strain evidence="6">CGMCC 1.15880</strain>
    </source>
</reference>
<dbReference type="Proteomes" id="UP000628017">
    <property type="component" value="Unassembled WGS sequence"/>
</dbReference>
<reference evidence="6" key="1">
    <citation type="journal article" date="2014" name="Int. J. Syst. Evol. Microbiol.">
        <title>Complete genome sequence of Corynebacterium casei LMG S-19264T (=DSM 44701T), isolated from a smear-ripened cheese.</title>
        <authorList>
            <consortium name="US DOE Joint Genome Institute (JGI-PGF)"/>
            <person name="Walter F."/>
            <person name="Albersmeier A."/>
            <person name="Kalinowski J."/>
            <person name="Ruckert C."/>
        </authorList>
    </citation>
    <scope>NUCLEOTIDE SEQUENCE</scope>
    <source>
        <strain evidence="6">CGMCC 1.15880</strain>
    </source>
</reference>
<keyword evidence="7" id="KW-1185">Reference proteome</keyword>
<evidence type="ECO:0000256" key="2">
    <source>
        <dbReference type="ARBA" id="ARBA00023015"/>
    </source>
</evidence>
<accession>A0A916QUR7</accession>
<protein>
    <submittedName>
        <fullName evidence="6">Transcriptional regulator</fullName>
    </submittedName>
</protein>
<dbReference type="AlphaFoldDB" id="A0A916QUR7"/>
<sequence>MVNLSSFDLNLLRVLDALLRTHSTVRAAHLVGLSQPAVSAALGRLRLALGDELFFRQGLAPTQFAQSLEAPLRNLLDQMETLLQGPADFDPTRSERNFKISGSDFFAEMLMPSLAERLQSVAPAMRVHLVDFVQDSYLNMMEEHEIDLALLPNIDLPDWAESRVMFQSGFSVIARKDHPRFEQAGVQPDAMVPIDLYCDLGHVLFSTQGNSSAMGDSALAAIGRKRRVVMTMPVFSGVYRAVAGSDLIALLPTAFARRIAPAANLSVYKMPMRIKNTQIVMVWHRRHSASPAHIWLRGQVAGLLSPFDEASAPDD</sequence>
<organism evidence="6 7">
    <name type="scientific">Neptunicoccus cionae</name>
    <dbReference type="NCBI Taxonomy" id="2035344"/>
    <lineage>
        <taxon>Bacteria</taxon>
        <taxon>Pseudomonadati</taxon>
        <taxon>Pseudomonadota</taxon>
        <taxon>Alphaproteobacteria</taxon>
        <taxon>Rhodobacterales</taxon>
        <taxon>Paracoccaceae</taxon>
        <taxon>Neptunicoccus</taxon>
    </lineage>
</organism>
<evidence type="ECO:0000256" key="1">
    <source>
        <dbReference type="ARBA" id="ARBA00009437"/>
    </source>
</evidence>
<evidence type="ECO:0000313" key="6">
    <source>
        <dbReference type="EMBL" id="GGA08921.1"/>
    </source>
</evidence>
<evidence type="ECO:0000256" key="3">
    <source>
        <dbReference type="ARBA" id="ARBA00023125"/>
    </source>
</evidence>
<dbReference type="RefSeq" id="WP_188670789.1">
    <property type="nucleotide sequence ID" value="NZ_BMKA01000001.1"/>
</dbReference>
<dbReference type="InterPro" id="IPR000847">
    <property type="entry name" value="LysR_HTH_N"/>
</dbReference>
<proteinExistence type="inferred from homology"/>
<dbReference type="Pfam" id="PF03466">
    <property type="entry name" value="LysR_substrate"/>
    <property type="match status" value="1"/>
</dbReference>
<dbReference type="SUPFAM" id="SSF53850">
    <property type="entry name" value="Periplasmic binding protein-like II"/>
    <property type="match status" value="1"/>
</dbReference>
<dbReference type="PRINTS" id="PR00039">
    <property type="entry name" value="HTHLYSR"/>
</dbReference>
<feature type="domain" description="HTH lysR-type" evidence="5">
    <location>
        <begin position="7"/>
        <end position="62"/>
    </location>
</feature>
<dbReference type="Pfam" id="PF00126">
    <property type="entry name" value="HTH_1"/>
    <property type="match status" value="1"/>
</dbReference>
<keyword evidence="4" id="KW-0804">Transcription</keyword>
<dbReference type="Gene3D" id="3.40.190.10">
    <property type="entry name" value="Periplasmic binding protein-like II"/>
    <property type="match status" value="2"/>
</dbReference>
<dbReference type="PANTHER" id="PTHR30118">
    <property type="entry name" value="HTH-TYPE TRANSCRIPTIONAL REGULATOR LEUO-RELATED"/>
    <property type="match status" value="1"/>
</dbReference>
<comment type="similarity">
    <text evidence="1">Belongs to the LysR transcriptional regulatory family.</text>
</comment>
<dbReference type="InterPro" id="IPR037402">
    <property type="entry name" value="YidZ_PBP2"/>
</dbReference>
<dbReference type="InterPro" id="IPR036390">
    <property type="entry name" value="WH_DNA-bd_sf"/>
</dbReference>
<evidence type="ECO:0000313" key="7">
    <source>
        <dbReference type="Proteomes" id="UP000628017"/>
    </source>
</evidence>
<evidence type="ECO:0000256" key="4">
    <source>
        <dbReference type="ARBA" id="ARBA00023163"/>
    </source>
</evidence>
<keyword evidence="3" id="KW-0238">DNA-binding</keyword>
<dbReference type="PANTHER" id="PTHR30118:SF15">
    <property type="entry name" value="TRANSCRIPTIONAL REGULATORY PROTEIN"/>
    <property type="match status" value="1"/>
</dbReference>
<dbReference type="GO" id="GO:0003700">
    <property type="term" value="F:DNA-binding transcription factor activity"/>
    <property type="evidence" value="ECO:0007669"/>
    <property type="project" value="InterPro"/>
</dbReference>
<dbReference type="InterPro" id="IPR005119">
    <property type="entry name" value="LysR_subst-bd"/>
</dbReference>
<dbReference type="CDD" id="cd08417">
    <property type="entry name" value="PBP2_Nitroaromatics_like"/>
    <property type="match status" value="1"/>
</dbReference>
<dbReference type="EMBL" id="BMKA01000001">
    <property type="protein sequence ID" value="GGA08921.1"/>
    <property type="molecule type" value="Genomic_DNA"/>
</dbReference>
<dbReference type="InterPro" id="IPR036388">
    <property type="entry name" value="WH-like_DNA-bd_sf"/>
</dbReference>
<dbReference type="InterPro" id="IPR050389">
    <property type="entry name" value="LysR-type_TF"/>
</dbReference>
<evidence type="ECO:0000259" key="5">
    <source>
        <dbReference type="PROSITE" id="PS50931"/>
    </source>
</evidence>
<dbReference type="PROSITE" id="PS50931">
    <property type="entry name" value="HTH_LYSR"/>
    <property type="match status" value="1"/>
</dbReference>
<dbReference type="SUPFAM" id="SSF46785">
    <property type="entry name" value="Winged helix' DNA-binding domain"/>
    <property type="match status" value="1"/>
</dbReference>